<dbReference type="InterPro" id="IPR019400">
    <property type="entry name" value="Peptidase_C65_otubain"/>
</dbReference>
<accession>A0A8S1QAD1</accession>
<gene>
    <name evidence="1" type="ORF">PSON_ATCC_30995.1.T1010084</name>
</gene>
<evidence type="ECO:0000313" key="2">
    <source>
        <dbReference type="Proteomes" id="UP000692954"/>
    </source>
</evidence>
<dbReference type="EMBL" id="CAJJDN010000101">
    <property type="protein sequence ID" value="CAD8112602.1"/>
    <property type="molecule type" value="Genomic_DNA"/>
</dbReference>
<protein>
    <submittedName>
        <fullName evidence="1">Uncharacterized protein</fullName>
    </submittedName>
</protein>
<dbReference type="Pfam" id="PF10275">
    <property type="entry name" value="Peptidase_C65"/>
    <property type="match status" value="1"/>
</dbReference>
<name>A0A8S1QAD1_9CILI</name>
<keyword evidence="2" id="KW-1185">Reference proteome</keyword>
<sequence>MKGMFQEGIFQGIENKSKNYIQIQNFEQSIIISECNLVELRQREGQTLKILERNLGIQKQANIQEFQTTKSKQIQTIKSDSINQIKQLEYTKQQTDQQVLKNREKKQQCDVSNEAIEVMKIDDDKISVEGPVKVRNQATTQIQLKEEKQLKQFNQVSQLSQGCSGLEFEVLKKIHQVRLNRLDGIKMDFFRAIERLEKSDCITDLVGDKQIVQLIITQFPYLRRVRGDGNCLFSSLLFPYLELIYVNNLFDNVLNQFVAHEIYWNKAVIIDPPIVFPLIKKIFQELKKLSKKCNNDLMMFSEVILHYMNQVNGFYDILIIFMRSTIIQSYKLYFQEGEYQYFLDEKTTEEFLEKNSSFEEEGDFLSIQFFCEISQIKVKLINFSDKHPIYSMQILEPKLNKVRQDQSNFITLKYNEGHYDILYSRMLKQIIIKEEERQLPQIEFTALY</sequence>
<evidence type="ECO:0000313" key="1">
    <source>
        <dbReference type="EMBL" id="CAD8112602.1"/>
    </source>
</evidence>
<reference evidence="1" key="1">
    <citation type="submission" date="2021-01" db="EMBL/GenBank/DDBJ databases">
        <authorList>
            <consortium name="Genoscope - CEA"/>
            <person name="William W."/>
        </authorList>
    </citation>
    <scope>NUCLEOTIDE SEQUENCE</scope>
</reference>
<proteinExistence type="predicted"/>
<dbReference type="OrthoDB" id="18915at2759"/>
<dbReference type="CDD" id="cd22749">
    <property type="entry name" value="Otubain_C65"/>
    <property type="match status" value="1"/>
</dbReference>
<organism evidence="1 2">
    <name type="scientific">Paramecium sonneborni</name>
    <dbReference type="NCBI Taxonomy" id="65129"/>
    <lineage>
        <taxon>Eukaryota</taxon>
        <taxon>Sar</taxon>
        <taxon>Alveolata</taxon>
        <taxon>Ciliophora</taxon>
        <taxon>Intramacronucleata</taxon>
        <taxon>Oligohymenophorea</taxon>
        <taxon>Peniculida</taxon>
        <taxon>Parameciidae</taxon>
        <taxon>Paramecium</taxon>
    </lineage>
</organism>
<comment type="caution">
    <text evidence="1">The sequence shown here is derived from an EMBL/GenBank/DDBJ whole genome shotgun (WGS) entry which is preliminary data.</text>
</comment>
<dbReference type="AlphaFoldDB" id="A0A8S1QAD1"/>
<dbReference type="Proteomes" id="UP000692954">
    <property type="component" value="Unassembled WGS sequence"/>
</dbReference>